<dbReference type="Proteomes" id="UP001148838">
    <property type="component" value="Unassembled WGS sequence"/>
</dbReference>
<evidence type="ECO:0000256" key="1">
    <source>
        <dbReference type="SAM" id="MobiDB-lite"/>
    </source>
</evidence>
<organism evidence="2 3">
    <name type="scientific">Periplaneta americana</name>
    <name type="common">American cockroach</name>
    <name type="synonym">Blatta americana</name>
    <dbReference type="NCBI Taxonomy" id="6978"/>
    <lineage>
        <taxon>Eukaryota</taxon>
        <taxon>Metazoa</taxon>
        <taxon>Ecdysozoa</taxon>
        <taxon>Arthropoda</taxon>
        <taxon>Hexapoda</taxon>
        <taxon>Insecta</taxon>
        <taxon>Pterygota</taxon>
        <taxon>Neoptera</taxon>
        <taxon>Polyneoptera</taxon>
        <taxon>Dictyoptera</taxon>
        <taxon>Blattodea</taxon>
        <taxon>Blattoidea</taxon>
        <taxon>Blattidae</taxon>
        <taxon>Blattinae</taxon>
        <taxon>Periplaneta</taxon>
    </lineage>
</organism>
<evidence type="ECO:0000313" key="3">
    <source>
        <dbReference type="Proteomes" id="UP001148838"/>
    </source>
</evidence>
<protein>
    <submittedName>
        <fullName evidence="2">Uncharacterized protein</fullName>
    </submittedName>
</protein>
<feature type="region of interest" description="Disordered" evidence="1">
    <location>
        <begin position="68"/>
        <end position="87"/>
    </location>
</feature>
<name>A0ABQ8TAY9_PERAM</name>
<evidence type="ECO:0000313" key="2">
    <source>
        <dbReference type="EMBL" id="KAJ4443103.1"/>
    </source>
</evidence>
<proteinExistence type="predicted"/>
<sequence>MTHLSASNDQEGHGVPGHSGLSGYSSSKRGLALVDEIGDSEMVFGEISREFAIDYLAFTLRLGKTSEKPNQVISPSGDRTAPERNFRPAGKRLNRLIHAVGLDDRSALLTVVLYSAVYGLTNIRPFTVPVDG</sequence>
<comment type="caution">
    <text evidence="2">The sequence shown here is derived from an EMBL/GenBank/DDBJ whole genome shotgun (WGS) entry which is preliminary data.</text>
</comment>
<keyword evidence="3" id="KW-1185">Reference proteome</keyword>
<reference evidence="2 3" key="1">
    <citation type="journal article" date="2022" name="Allergy">
        <title>Genome assembly and annotation of Periplaneta americana reveal a comprehensive cockroach allergen profile.</title>
        <authorList>
            <person name="Wang L."/>
            <person name="Xiong Q."/>
            <person name="Saelim N."/>
            <person name="Wang L."/>
            <person name="Nong W."/>
            <person name="Wan A.T."/>
            <person name="Shi M."/>
            <person name="Liu X."/>
            <person name="Cao Q."/>
            <person name="Hui J.H.L."/>
            <person name="Sookrung N."/>
            <person name="Leung T.F."/>
            <person name="Tungtrongchitr A."/>
            <person name="Tsui S.K.W."/>
        </authorList>
    </citation>
    <scope>NUCLEOTIDE SEQUENCE [LARGE SCALE GENOMIC DNA]</scope>
    <source>
        <strain evidence="2">PWHHKU_190912</strain>
    </source>
</reference>
<gene>
    <name evidence="2" type="ORF">ANN_04753</name>
</gene>
<feature type="region of interest" description="Disordered" evidence="1">
    <location>
        <begin position="1"/>
        <end position="23"/>
    </location>
</feature>
<accession>A0ABQ8TAY9</accession>
<dbReference type="EMBL" id="JAJSOF020000013">
    <property type="protein sequence ID" value="KAJ4443103.1"/>
    <property type="molecule type" value="Genomic_DNA"/>
</dbReference>